<evidence type="ECO:0000256" key="6">
    <source>
        <dbReference type="SAM" id="MobiDB-lite"/>
    </source>
</evidence>
<dbReference type="InterPro" id="IPR022398">
    <property type="entry name" value="Peptidase_S8_His-AS"/>
</dbReference>
<dbReference type="Proteomes" id="UP001628179">
    <property type="component" value="Unassembled WGS sequence"/>
</dbReference>
<dbReference type="InterPro" id="IPR034058">
    <property type="entry name" value="TagA/B/C/D_pept_dom"/>
</dbReference>
<keyword evidence="9" id="KW-1185">Reference proteome</keyword>
<keyword evidence="4 5" id="KW-0720">Serine protease</keyword>
<dbReference type="PROSITE" id="PS51892">
    <property type="entry name" value="SUBTILASE"/>
    <property type="match status" value="1"/>
</dbReference>
<dbReference type="InterPro" id="IPR008979">
    <property type="entry name" value="Galactose-bd-like_sf"/>
</dbReference>
<proteinExistence type="inferred from homology"/>
<evidence type="ECO:0000256" key="1">
    <source>
        <dbReference type="ARBA" id="ARBA00011073"/>
    </source>
</evidence>
<dbReference type="InterPro" id="IPR000209">
    <property type="entry name" value="Peptidase_S8/S53_dom"/>
</dbReference>
<feature type="active site" description="Charge relay system" evidence="5">
    <location>
        <position position="225"/>
    </location>
</feature>
<evidence type="ECO:0000259" key="7">
    <source>
        <dbReference type="Pfam" id="PF00082"/>
    </source>
</evidence>
<feature type="active site" description="Charge relay system" evidence="5">
    <location>
        <position position="269"/>
    </location>
</feature>
<dbReference type="PRINTS" id="PR00723">
    <property type="entry name" value="SUBTILISIN"/>
</dbReference>
<comment type="similarity">
    <text evidence="1 5">Belongs to the peptidase S8 family.</text>
</comment>
<organism evidence="8 9">
    <name type="scientific">Madurella fahalii</name>
    <dbReference type="NCBI Taxonomy" id="1157608"/>
    <lineage>
        <taxon>Eukaryota</taxon>
        <taxon>Fungi</taxon>
        <taxon>Dikarya</taxon>
        <taxon>Ascomycota</taxon>
        <taxon>Pezizomycotina</taxon>
        <taxon>Sordariomycetes</taxon>
        <taxon>Sordariomycetidae</taxon>
        <taxon>Sordariales</taxon>
        <taxon>Sordariales incertae sedis</taxon>
        <taxon>Madurella</taxon>
    </lineage>
</organism>
<accession>A0ABQ0GIS2</accession>
<comment type="caution">
    <text evidence="8">The sequence shown here is derived from an EMBL/GenBank/DDBJ whole genome shotgun (WGS) entry which is preliminary data.</text>
</comment>
<dbReference type="SUPFAM" id="SSF49785">
    <property type="entry name" value="Galactose-binding domain-like"/>
    <property type="match status" value="1"/>
</dbReference>
<dbReference type="InterPro" id="IPR015500">
    <property type="entry name" value="Peptidase_S8_subtilisin-rel"/>
</dbReference>
<dbReference type="PROSITE" id="PS00137">
    <property type="entry name" value="SUBTILASE_HIS"/>
    <property type="match status" value="1"/>
</dbReference>
<dbReference type="PANTHER" id="PTHR43399:SF4">
    <property type="entry name" value="CELL WALL-ASSOCIATED PROTEASE"/>
    <property type="match status" value="1"/>
</dbReference>
<evidence type="ECO:0000313" key="8">
    <source>
        <dbReference type="EMBL" id="GAB1317445.1"/>
    </source>
</evidence>
<keyword evidence="3 5" id="KW-0378">Hydrolase</keyword>
<dbReference type="RefSeq" id="XP_070919176.1">
    <property type="nucleotide sequence ID" value="XM_071063075.1"/>
</dbReference>
<dbReference type="Gene3D" id="3.40.50.200">
    <property type="entry name" value="Peptidase S8/S53 domain"/>
    <property type="match status" value="1"/>
</dbReference>
<dbReference type="GeneID" id="98178398"/>
<sequence>MAIITINGNSIDPSAQTLSAFGLEQETAKDSNYILIQTNSPLTKETKKELSDKQVEINEKVSERTYLCGYKPGDLSEIRDLPYITYANIYQPHFVIESRLKTIPAASSPTNPLLPAPARTEHPVDVDVEFHPDVVTTPELVKNLAAAARLDPDFLETEGYKARIRVQRRYLPDVAQLDAVKSIHQVHPARLYNNVARRILRLDEDVHGVRVTQYEGEGEIVCVADTGFDKGSSVPTDVRNAFKADAGVVRVRSLYALGRNGNSSDPDGHGTHVCGSVLGDETAANGERVRGSAPKATLVMQSLLDPRGGLGGIPSDLKRLFGTPYTDDKARIHTNSWGSSPDPFYQIEYNDSSKQIDEFVAKNRGMVILFAAGNDGMDAAPRDGRVDRAQIGAEAAAKNCISVGASESVRPDVSLQYSRFGYPKRPLSHDQVANNAHGMAAFSSRGPTREGRIKPDVVAPGTCILSTLSSHAADAGDWGSSPDPAFMYSGGTSMATPLVAGCCAVLRETLVKNGTPEPSAALIKALLINGAAELAGQYTPTEAGTSPNESSGWGRVDVAASIVIPEVESGAGESNGVKATADMTAGFRDEIPERALDTLDEFSFAIPVRAGKTLKVTLVWTDPTGEKLQNDLDLIVVAPGGRIERHGNQLAKEYPYKTKRERDEAEMNGPEEAHVSDLNDRKNNVEQVVWTEVPEGDANVIVRGHNVISVKGQTFALAWRVY</sequence>
<gene>
    <name evidence="8" type="ORF">MFIFM68171_07655</name>
</gene>
<feature type="active site" description="Charge relay system" evidence="5">
    <location>
        <position position="493"/>
    </location>
</feature>
<evidence type="ECO:0000256" key="4">
    <source>
        <dbReference type="ARBA" id="ARBA00022825"/>
    </source>
</evidence>
<dbReference type="PROSITE" id="PS00138">
    <property type="entry name" value="SUBTILASE_SER"/>
    <property type="match status" value="1"/>
</dbReference>
<evidence type="ECO:0000256" key="3">
    <source>
        <dbReference type="ARBA" id="ARBA00022801"/>
    </source>
</evidence>
<dbReference type="EMBL" id="BAAFSV010000004">
    <property type="protein sequence ID" value="GAB1317445.1"/>
    <property type="molecule type" value="Genomic_DNA"/>
</dbReference>
<protein>
    <recommendedName>
        <fullName evidence="7">Peptidase S8/S53 domain-containing protein</fullName>
    </recommendedName>
</protein>
<evidence type="ECO:0000256" key="5">
    <source>
        <dbReference type="PROSITE-ProRule" id="PRU01240"/>
    </source>
</evidence>
<dbReference type="Pfam" id="PF00082">
    <property type="entry name" value="Peptidase_S8"/>
    <property type="match status" value="1"/>
</dbReference>
<evidence type="ECO:0000313" key="9">
    <source>
        <dbReference type="Proteomes" id="UP001628179"/>
    </source>
</evidence>
<dbReference type="SUPFAM" id="SSF52743">
    <property type="entry name" value="Subtilisin-like"/>
    <property type="match status" value="1"/>
</dbReference>
<dbReference type="CDD" id="cd04842">
    <property type="entry name" value="Peptidases_S8_Kp43_protease"/>
    <property type="match status" value="1"/>
</dbReference>
<dbReference type="PANTHER" id="PTHR43399">
    <property type="entry name" value="SUBTILISIN-RELATED"/>
    <property type="match status" value="1"/>
</dbReference>
<dbReference type="InterPro" id="IPR023828">
    <property type="entry name" value="Peptidase_S8_Ser-AS"/>
</dbReference>
<feature type="region of interest" description="Disordered" evidence="6">
    <location>
        <begin position="656"/>
        <end position="680"/>
    </location>
</feature>
<name>A0ABQ0GIS2_9PEZI</name>
<dbReference type="Gene3D" id="2.60.120.380">
    <property type="match status" value="1"/>
</dbReference>
<dbReference type="InterPro" id="IPR036852">
    <property type="entry name" value="Peptidase_S8/S53_dom_sf"/>
</dbReference>
<feature type="domain" description="Peptidase S8/S53" evidence="7">
    <location>
        <begin position="216"/>
        <end position="554"/>
    </location>
</feature>
<reference evidence="8 9" key="1">
    <citation type="submission" date="2024-09" db="EMBL/GenBank/DDBJ databases">
        <title>Itraconazole resistance in Madurella fahalii resulting from another homologue of gene encoding cytochrome P450 14-alpha sterol demethylase (CYP51).</title>
        <authorList>
            <person name="Yoshioka I."/>
            <person name="Fahal A.H."/>
            <person name="Kaneko S."/>
            <person name="Yaguchi T."/>
        </authorList>
    </citation>
    <scope>NUCLEOTIDE SEQUENCE [LARGE SCALE GENOMIC DNA]</scope>
    <source>
        <strain evidence="8 9">IFM 68171</strain>
    </source>
</reference>
<evidence type="ECO:0000256" key="2">
    <source>
        <dbReference type="ARBA" id="ARBA00022670"/>
    </source>
</evidence>
<keyword evidence="2 5" id="KW-0645">Protease</keyword>
<dbReference type="InterPro" id="IPR051048">
    <property type="entry name" value="Peptidase_S8/S53_subtilisin"/>
</dbReference>